<organism evidence="1 2">
    <name type="scientific">Paraburkholderia sprentiae WSM5005</name>
    <dbReference type="NCBI Taxonomy" id="754502"/>
    <lineage>
        <taxon>Bacteria</taxon>
        <taxon>Pseudomonadati</taxon>
        <taxon>Pseudomonadota</taxon>
        <taxon>Betaproteobacteria</taxon>
        <taxon>Burkholderiales</taxon>
        <taxon>Burkholderiaceae</taxon>
        <taxon>Paraburkholderia</taxon>
    </lineage>
</organism>
<evidence type="ECO:0000313" key="2">
    <source>
        <dbReference type="Proteomes" id="UP000179860"/>
    </source>
</evidence>
<name>A0ACA8AX58_9BURK</name>
<sequence>MPNDWLISAIRDDFYYAEHQLPKPGFTEPKVKLDLSESQLDDAIRALFRRSRAKRRQCAVSTQTATVELSVITGAKLEVVWPAWTAIKDALARGQEAVPILVLFDDATADGAVSLLNVHLSYELKSAAGSGGFALFPSLSGRGGGEFAVGVNWHLWKAISSRSAETQENR</sequence>
<gene>
    <name evidence="1" type="ORF">BJG93_34745</name>
</gene>
<accession>A0ACA8AX58</accession>
<keyword evidence="2" id="KW-1185">Reference proteome</keyword>
<proteinExistence type="predicted"/>
<geneLocation type="plasmid" evidence="1 2">
    <name>pl3WSM5005</name>
</geneLocation>
<keyword evidence="1" id="KW-0614">Plasmid</keyword>
<reference evidence="1" key="1">
    <citation type="submission" date="2016-09" db="EMBL/GenBank/DDBJ databases">
        <title>The Complete Genome of Burkholderia sprentiae wsm5005.</title>
        <authorList>
            <person name="De Meyer S."/>
            <person name="Wang P."/>
            <person name="Terpolilli J."/>
        </authorList>
    </citation>
    <scope>NUCLEOTIDE SEQUENCE</scope>
    <source>
        <strain evidence="1">WSM5005</strain>
        <plasmid evidence="1">pl3WSM5005</plasmid>
    </source>
</reference>
<protein>
    <submittedName>
        <fullName evidence="1">Uncharacterized protein</fullName>
    </submittedName>
</protein>
<reference evidence="1" key="2">
    <citation type="submission" date="2021-06" db="EMBL/GenBank/DDBJ databases">
        <authorList>
            <person name="Rogers T.H."/>
            <person name="Ramsay J.P."/>
            <person name="Wang P."/>
            <person name="Terpolilli J."/>
        </authorList>
    </citation>
    <scope>NUCLEOTIDE SEQUENCE</scope>
    <source>
        <strain evidence="1">WSM5005</strain>
        <plasmid evidence="1">pl3WSM5005</plasmid>
    </source>
</reference>
<dbReference type="EMBL" id="CP017564">
    <property type="protein sequence ID" value="APA90273.1"/>
    <property type="molecule type" value="Genomic_DNA"/>
</dbReference>
<evidence type="ECO:0000313" key="1">
    <source>
        <dbReference type="EMBL" id="APA90273.1"/>
    </source>
</evidence>
<dbReference type="Proteomes" id="UP000179860">
    <property type="component" value="Plasmid pl3WSM5005"/>
</dbReference>